<keyword evidence="1" id="KW-0472">Membrane</keyword>
<dbReference type="Proteomes" id="UP000248090">
    <property type="component" value="Unassembled WGS sequence"/>
</dbReference>
<feature type="transmembrane region" description="Helical" evidence="1">
    <location>
        <begin position="6"/>
        <end position="23"/>
    </location>
</feature>
<organism evidence="2 3">
    <name type="scientific">Pokkaliibacter plantistimulans</name>
    <dbReference type="NCBI Taxonomy" id="1635171"/>
    <lineage>
        <taxon>Bacteria</taxon>
        <taxon>Pseudomonadati</taxon>
        <taxon>Pseudomonadota</taxon>
        <taxon>Gammaproteobacteria</taxon>
        <taxon>Oceanospirillales</taxon>
        <taxon>Balneatrichaceae</taxon>
        <taxon>Pokkaliibacter</taxon>
    </lineage>
</organism>
<evidence type="ECO:0000256" key="1">
    <source>
        <dbReference type="SAM" id="Phobius"/>
    </source>
</evidence>
<dbReference type="EMBL" id="LAPT01000193">
    <property type="protein sequence ID" value="PXF28590.1"/>
    <property type="molecule type" value="Genomic_DNA"/>
</dbReference>
<keyword evidence="1" id="KW-1133">Transmembrane helix</keyword>
<comment type="caution">
    <text evidence="2">The sequence shown here is derived from an EMBL/GenBank/DDBJ whole genome shotgun (WGS) entry which is preliminary data.</text>
</comment>
<accession>A0ABX5LV56</accession>
<reference evidence="2 3" key="1">
    <citation type="submission" date="2015-03" db="EMBL/GenBank/DDBJ databases">
        <authorList>
            <person name="Krishnan R."/>
            <person name="Midha S."/>
            <person name="Patil P.B."/>
            <person name="Rameshkumar N."/>
        </authorList>
    </citation>
    <scope>NUCLEOTIDE SEQUENCE [LARGE SCALE GENOMIC DNA]</scope>
    <source>
        <strain evidence="2 3">L1E11</strain>
    </source>
</reference>
<protein>
    <submittedName>
        <fullName evidence="2">Uncharacterized protein</fullName>
    </submittedName>
</protein>
<evidence type="ECO:0000313" key="2">
    <source>
        <dbReference type="EMBL" id="PXF28590.1"/>
    </source>
</evidence>
<name>A0ABX5LV56_9GAMM</name>
<keyword evidence="3" id="KW-1185">Reference proteome</keyword>
<proteinExistence type="predicted"/>
<evidence type="ECO:0000313" key="3">
    <source>
        <dbReference type="Proteomes" id="UP000248090"/>
    </source>
</evidence>
<keyword evidence="1" id="KW-0812">Transmembrane</keyword>
<feature type="non-terminal residue" evidence="2">
    <location>
        <position position="116"/>
    </location>
</feature>
<sequence length="116" mass="13715">MYIKKGFFLLSIVALITIYFIFFDKEDEIDVSKRMYKDNEKLFFQVNDLIMSLDGVSEISQSCIDLNCDGYKILNEIKRNKYKEIVSSMKNIGVNLVYVSREIHNKDKVRVVDYYT</sequence>
<gene>
    <name evidence="2" type="ORF">WH50_25500</name>
</gene>